<evidence type="ECO:0000313" key="8">
    <source>
        <dbReference type="EMBL" id="KIY68988.1"/>
    </source>
</evidence>
<dbReference type="AlphaFoldDB" id="A0A0D7BER0"/>
<dbReference type="Gene3D" id="3.30.160.60">
    <property type="entry name" value="Classic Zinc Finger"/>
    <property type="match status" value="4"/>
</dbReference>
<feature type="region of interest" description="Disordered" evidence="6">
    <location>
        <begin position="172"/>
        <end position="204"/>
    </location>
</feature>
<dbReference type="SMART" id="SM00355">
    <property type="entry name" value="ZnF_C2H2"/>
    <property type="match status" value="5"/>
</dbReference>
<dbReference type="InterPro" id="IPR036236">
    <property type="entry name" value="Znf_C2H2_sf"/>
</dbReference>
<reference evidence="8 9" key="1">
    <citation type="journal article" date="2015" name="Fungal Genet. Biol.">
        <title>Evolution of novel wood decay mechanisms in Agaricales revealed by the genome sequences of Fistulina hepatica and Cylindrobasidium torrendii.</title>
        <authorList>
            <person name="Floudas D."/>
            <person name="Held B.W."/>
            <person name="Riley R."/>
            <person name="Nagy L.G."/>
            <person name="Koehler G."/>
            <person name="Ransdell A.S."/>
            <person name="Younus H."/>
            <person name="Chow J."/>
            <person name="Chiniquy J."/>
            <person name="Lipzen A."/>
            <person name="Tritt A."/>
            <person name="Sun H."/>
            <person name="Haridas S."/>
            <person name="LaButti K."/>
            <person name="Ohm R.A."/>
            <person name="Kues U."/>
            <person name="Blanchette R.A."/>
            <person name="Grigoriev I.V."/>
            <person name="Minto R.E."/>
            <person name="Hibbett D.S."/>
        </authorList>
    </citation>
    <scope>NUCLEOTIDE SEQUENCE [LARGE SCALE GENOMIC DNA]</scope>
    <source>
        <strain evidence="8 9">FP15055 ss-10</strain>
    </source>
</reference>
<dbReference type="PROSITE" id="PS50157">
    <property type="entry name" value="ZINC_FINGER_C2H2_2"/>
    <property type="match status" value="3"/>
</dbReference>
<evidence type="ECO:0000313" key="9">
    <source>
        <dbReference type="Proteomes" id="UP000054007"/>
    </source>
</evidence>
<name>A0A0D7BER0_9AGAR</name>
<evidence type="ECO:0000256" key="3">
    <source>
        <dbReference type="ARBA" id="ARBA00022771"/>
    </source>
</evidence>
<dbReference type="InterPro" id="IPR013087">
    <property type="entry name" value="Znf_C2H2_type"/>
</dbReference>
<organism evidence="8 9">
    <name type="scientific">Cylindrobasidium torrendii FP15055 ss-10</name>
    <dbReference type="NCBI Taxonomy" id="1314674"/>
    <lineage>
        <taxon>Eukaryota</taxon>
        <taxon>Fungi</taxon>
        <taxon>Dikarya</taxon>
        <taxon>Basidiomycota</taxon>
        <taxon>Agaricomycotina</taxon>
        <taxon>Agaricomycetes</taxon>
        <taxon>Agaricomycetidae</taxon>
        <taxon>Agaricales</taxon>
        <taxon>Marasmiineae</taxon>
        <taxon>Physalacriaceae</taxon>
        <taxon>Cylindrobasidium</taxon>
    </lineage>
</organism>
<feature type="compositionally biased region" description="Basic and acidic residues" evidence="6">
    <location>
        <begin position="183"/>
        <end position="197"/>
    </location>
</feature>
<evidence type="ECO:0000259" key="7">
    <source>
        <dbReference type="PROSITE" id="PS50157"/>
    </source>
</evidence>
<keyword evidence="3 5" id="KW-0863">Zinc-finger</keyword>
<keyword evidence="2" id="KW-0677">Repeat</keyword>
<sequence length="327" mass="36622">MGGDADPPPGDARPFACDWPDCAYRALKQCTLIRHKRIHTGERPFACTWPKCTYAAAQWFTLDRHRRTHTGDRPYACHWPHCTYRSTQSGAVRKHEKRHAEGNLRDFECPYCNYKDSDPTKLNNHVKSMHFGGRKMYNCLRPGCVFHAAHWPELEEHEQLCLRTRCSSEDVSDLESESSEEQSGDKRVHGGDGLDTRPKKRPRESFVAIAERQYAIAMTDGPHSLEDMYPITKPLSFKAPESAPGTHFPHQPRITTNSATDVQEATRATSPVRLLTRSSGPEASVDETDADQGILGLSKIGIDGPFPMPPPPPLPSILNRASPTARS</sequence>
<accession>A0A0D7BER0</accession>
<dbReference type="GO" id="GO:0045944">
    <property type="term" value="P:positive regulation of transcription by RNA polymerase II"/>
    <property type="evidence" value="ECO:0007669"/>
    <property type="project" value="UniProtKB-ARBA"/>
</dbReference>
<feature type="region of interest" description="Disordered" evidence="6">
    <location>
        <begin position="301"/>
        <end position="327"/>
    </location>
</feature>
<keyword evidence="4" id="KW-0862">Zinc</keyword>
<proteinExistence type="predicted"/>
<keyword evidence="1" id="KW-0479">Metal-binding</keyword>
<dbReference type="PANTHER" id="PTHR19818:SF159">
    <property type="entry name" value="C2H2-TYPE DOMAIN-CONTAINING PROTEIN"/>
    <property type="match status" value="1"/>
</dbReference>
<dbReference type="GO" id="GO:0008270">
    <property type="term" value="F:zinc ion binding"/>
    <property type="evidence" value="ECO:0007669"/>
    <property type="project" value="UniProtKB-KW"/>
</dbReference>
<feature type="compositionally biased region" description="Pro residues" evidence="6">
    <location>
        <begin position="306"/>
        <end position="315"/>
    </location>
</feature>
<feature type="compositionally biased region" description="Acidic residues" evidence="6">
    <location>
        <begin position="172"/>
        <end position="182"/>
    </location>
</feature>
<evidence type="ECO:0000256" key="6">
    <source>
        <dbReference type="SAM" id="MobiDB-lite"/>
    </source>
</evidence>
<keyword evidence="9" id="KW-1185">Reference proteome</keyword>
<dbReference type="GO" id="GO:0000978">
    <property type="term" value="F:RNA polymerase II cis-regulatory region sequence-specific DNA binding"/>
    <property type="evidence" value="ECO:0007669"/>
    <property type="project" value="TreeGrafter"/>
</dbReference>
<dbReference type="STRING" id="1314674.A0A0D7BER0"/>
<evidence type="ECO:0000256" key="1">
    <source>
        <dbReference type="ARBA" id="ARBA00022723"/>
    </source>
</evidence>
<dbReference type="SUPFAM" id="SSF57667">
    <property type="entry name" value="beta-beta-alpha zinc fingers"/>
    <property type="match status" value="2"/>
</dbReference>
<dbReference type="EMBL" id="KN880492">
    <property type="protein sequence ID" value="KIY68988.1"/>
    <property type="molecule type" value="Genomic_DNA"/>
</dbReference>
<evidence type="ECO:0000256" key="4">
    <source>
        <dbReference type="ARBA" id="ARBA00022833"/>
    </source>
</evidence>
<dbReference type="Proteomes" id="UP000054007">
    <property type="component" value="Unassembled WGS sequence"/>
</dbReference>
<feature type="domain" description="C2H2-type" evidence="7">
    <location>
        <begin position="45"/>
        <end position="74"/>
    </location>
</feature>
<gene>
    <name evidence="8" type="ORF">CYLTODRAFT_373514</name>
</gene>
<feature type="domain" description="C2H2-type" evidence="7">
    <location>
        <begin position="15"/>
        <end position="44"/>
    </location>
</feature>
<dbReference type="OrthoDB" id="654211at2759"/>
<evidence type="ECO:0000256" key="5">
    <source>
        <dbReference type="PROSITE-ProRule" id="PRU00042"/>
    </source>
</evidence>
<dbReference type="GO" id="GO:0000981">
    <property type="term" value="F:DNA-binding transcription factor activity, RNA polymerase II-specific"/>
    <property type="evidence" value="ECO:0007669"/>
    <property type="project" value="TreeGrafter"/>
</dbReference>
<dbReference type="GO" id="GO:0005634">
    <property type="term" value="C:nucleus"/>
    <property type="evidence" value="ECO:0007669"/>
    <property type="project" value="UniProtKB-ARBA"/>
</dbReference>
<dbReference type="PANTHER" id="PTHR19818">
    <property type="entry name" value="ZINC FINGER PROTEIN ZIC AND GLI"/>
    <property type="match status" value="1"/>
</dbReference>
<feature type="domain" description="C2H2-type" evidence="7">
    <location>
        <begin position="107"/>
        <end position="135"/>
    </location>
</feature>
<evidence type="ECO:0000256" key="2">
    <source>
        <dbReference type="ARBA" id="ARBA00022737"/>
    </source>
</evidence>
<protein>
    <recommendedName>
        <fullName evidence="7">C2H2-type domain-containing protein</fullName>
    </recommendedName>
</protein>
<dbReference type="InterPro" id="IPR050329">
    <property type="entry name" value="GLI_C2H2-zinc-finger"/>
</dbReference>